<dbReference type="AlphaFoldDB" id="A0A2A7BKQ8"/>
<evidence type="ECO:0000313" key="2">
    <source>
        <dbReference type="EMBL" id="PDY35893.1"/>
    </source>
</evidence>
<dbReference type="SUPFAM" id="SSF53335">
    <property type="entry name" value="S-adenosyl-L-methionine-dependent methyltransferases"/>
    <property type="match status" value="1"/>
</dbReference>
<gene>
    <name evidence="2" type="ORF">COO17_25345</name>
</gene>
<keyword evidence="2" id="KW-0808">Transferase</keyword>
<dbReference type="Pfam" id="PF13649">
    <property type="entry name" value="Methyltransf_25"/>
    <property type="match status" value="1"/>
</dbReference>
<proteinExistence type="predicted"/>
<name>A0A2A7BKQ8_9BACI</name>
<dbReference type="InterPro" id="IPR041698">
    <property type="entry name" value="Methyltransf_25"/>
</dbReference>
<keyword evidence="2" id="KW-0489">Methyltransferase</keyword>
<dbReference type="CDD" id="cd02440">
    <property type="entry name" value="AdoMet_MTases"/>
    <property type="match status" value="1"/>
</dbReference>
<organism evidence="2 3">
    <name type="scientific">Bacillus wiedmannii</name>
    <dbReference type="NCBI Taxonomy" id="1890302"/>
    <lineage>
        <taxon>Bacteria</taxon>
        <taxon>Bacillati</taxon>
        <taxon>Bacillota</taxon>
        <taxon>Bacilli</taxon>
        <taxon>Bacillales</taxon>
        <taxon>Bacillaceae</taxon>
        <taxon>Bacillus</taxon>
        <taxon>Bacillus cereus group</taxon>
    </lineage>
</organism>
<evidence type="ECO:0000259" key="1">
    <source>
        <dbReference type="Pfam" id="PF13649"/>
    </source>
</evidence>
<feature type="domain" description="Methyltransferase" evidence="1">
    <location>
        <begin position="46"/>
        <end position="135"/>
    </location>
</feature>
<sequence length="247" mass="28720">MNELDVREFYEKQFELSNYDVNTESWLEQVAKEVKEQVGYPFQSMLELGAGNGGFARAMAKLDVKMTTVELVPELVMFAKEHSTNDIAIHCADFYKINFEEKFDVVSYLDGFGVGTDDEQLILLKRIKNWMKDDGCAIIDMYQPLYWKKVSGQEMSLSSAMRKYEYDSINERMVDHWWHPNNPNDIVTQSLRCYKVDEISNLCAEADLSIVGIFPGGAYDFEKRKYRELATLNECLAYRIKVRKSRD</sequence>
<reference evidence="2 3" key="1">
    <citation type="submission" date="2017-09" db="EMBL/GenBank/DDBJ databases">
        <title>Large-scale bioinformatics analysis of Bacillus genomes uncovers conserved roles of natural products in bacterial physiology.</title>
        <authorList>
            <consortium name="Agbiome Team Llc"/>
            <person name="Bleich R.M."/>
            <person name="Grubbs K.J."/>
            <person name="Santa Maria K.C."/>
            <person name="Allen S.E."/>
            <person name="Farag S."/>
            <person name="Shank E.A."/>
            <person name="Bowers A."/>
        </authorList>
    </citation>
    <scope>NUCLEOTIDE SEQUENCE [LARGE SCALE GENOMIC DNA]</scope>
    <source>
        <strain evidence="2 3">AFS098222</strain>
    </source>
</reference>
<dbReference type="Proteomes" id="UP000220111">
    <property type="component" value="Unassembled WGS sequence"/>
</dbReference>
<protein>
    <submittedName>
        <fullName evidence="2">Class I SAM-dependent methyltransferase</fullName>
    </submittedName>
</protein>
<dbReference type="RefSeq" id="WP_088113264.1">
    <property type="nucleotide sequence ID" value="NZ_JBCMHN010000012.1"/>
</dbReference>
<dbReference type="EMBL" id="NVPQ01000115">
    <property type="protein sequence ID" value="PDY35893.1"/>
    <property type="molecule type" value="Genomic_DNA"/>
</dbReference>
<dbReference type="Gene3D" id="2.20.25.110">
    <property type="entry name" value="S-adenosyl-L-methionine-dependent methyltransferases"/>
    <property type="match status" value="1"/>
</dbReference>
<dbReference type="InterPro" id="IPR029063">
    <property type="entry name" value="SAM-dependent_MTases_sf"/>
</dbReference>
<dbReference type="GO" id="GO:0008168">
    <property type="term" value="F:methyltransferase activity"/>
    <property type="evidence" value="ECO:0007669"/>
    <property type="project" value="UniProtKB-KW"/>
</dbReference>
<dbReference type="Gene3D" id="3.40.50.150">
    <property type="entry name" value="Vaccinia Virus protein VP39"/>
    <property type="match status" value="1"/>
</dbReference>
<evidence type="ECO:0000313" key="3">
    <source>
        <dbReference type="Proteomes" id="UP000220111"/>
    </source>
</evidence>
<dbReference type="GO" id="GO:0032259">
    <property type="term" value="P:methylation"/>
    <property type="evidence" value="ECO:0007669"/>
    <property type="project" value="UniProtKB-KW"/>
</dbReference>
<comment type="caution">
    <text evidence="2">The sequence shown here is derived from an EMBL/GenBank/DDBJ whole genome shotgun (WGS) entry which is preliminary data.</text>
</comment>
<accession>A0A2A7BKQ8</accession>